<evidence type="ECO:0000313" key="3">
    <source>
        <dbReference type="EMBL" id="GBB88264.1"/>
    </source>
</evidence>
<dbReference type="InterPro" id="IPR001245">
    <property type="entry name" value="Ser-Thr/Tyr_kinase_cat_dom"/>
</dbReference>
<dbReference type="EMBL" id="BEXD01000535">
    <property type="protein sequence ID" value="GBB88264.1"/>
    <property type="molecule type" value="Genomic_DNA"/>
</dbReference>
<dbReference type="STRING" id="94130.A0A2Z6QSX4"/>
<name>A0A2Z6QSX4_9GLOM</name>
<proteinExistence type="inferred from homology"/>
<comment type="similarity">
    <text evidence="1">Belongs to the sel-1 family.</text>
</comment>
<dbReference type="InterPro" id="IPR011009">
    <property type="entry name" value="Kinase-like_dom_sf"/>
</dbReference>
<dbReference type="AlphaFoldDB" id="A0A2Z6QSX4"/>
<dbReference type="InterPro" id="IPR006597">
    <property type="entry name" value="Sel1-like"/>
</dbReference>
<dbReference type="SUPFAM" id="SSF56112">
    <property type="entry name" value="Protein kinase-like (PK-like)"/>
    <property type="match status" value="1"/>
</dbReference>
<protein>
    <recommendedName>
        <fullName evidence="2">Protein kinase domain-containing protein</fullName>
    </recommendedName>
</protein>
<accession>A0A2Z6QSX4</accession>
<dbReference type="Proteomes" id="UP000247702">
    <property type="component" value="Unassembled WGS sequence"/>
</dbReference>
<keyword evidence="4" id="KW-1185">Reference proteome</keyword>
<dbReference type="Gene3D" id="1.10.510.10">
    <property type="entry name" value="Transferase(Phosphotransferase) domain 1"/>
    <property type="match status" value="1"/>
</dbReference>
<dbReference type="GO" id="GO:0004672">
    <property type="term" value="F:protein kinase activity"/>
    <property type="evidence" value="ECO:0007669"/>
    <property type="project" value="InterPro"/>
</dbReference>
<evidence type="ECO:0000259" key="2">
    <source>
        <dbReference type="PROSITE" id="PS50011"/>
    </source>
</evidence>
<feature type="domain" description="Protein kinase" evidence="2">
    <location>
        <begin position="37"/>
        <end position="303"/>
    </location>
</feature>
<evidence type="ECO:0000256" key="1">
    <source>
        <dbReference type="ARBA" id="ARBA00038101"/>
    </source>
</evidence>
<dbReference type="Pfam" id="PF08238">
    <property type="entry name" value="Sel1"/>
    <property type="match status" value="12"/>
</dbReference>
<dbReference type="PROSITE" id="PS00109">
    <property type="entry name" value="PROTEIN_KINASE_TYR"/>
    <property type="match status" value="1"/>
</dbReference>
<comment type="caution">
    <text evidence="3">The sequence shown here is derived from an EMBL/GenBank/DDBJ whole genome shotgun (WGS) entry which is preliminary data.</text>
</comment>
<sequence>MSHNTEIGTINNTNEWINWIEEAISKKYIKYYEYENFYNIKEICSDEIGKFYRANWKNPYKHLVLRSFTNFDNETVKEIFREIELHHEVDFHENFIHFYGVTTSNQENQIVQYMFVMDDADGGTLQDYLKKNFCNLTWNDKFNLAFQLTNAVSYLHEEGIKIVHGDLRSSNLFVHQNMIKLADLGMSNRIESKSSEIPREIIPYVDPKRFAKRKKKKKRYQINEKSDVYSVGMLLWEISSGQPPFHKLNVSKLDDEISKNNLREIIIENTPSDYSILYTDCWKNEPNDRPTMNQVVNRLRSFFFSKLNLSNNFYQPADSKLNNPSSVDNLLYGGLSQVIQNTEISMNEIIESLALLKEKFNIIVDEIVNLISKNLNEGKEGKVVKKIVIDYLNNNNINLQITYDLLLNNQNDSNSIFLLGYFNYYGIILKYQDYEKAYNLFTKALEKNNLLSRYYLFEITINKIVDLILENLNDGKEELIVKQIIIKYLDNHNINSQLTYDLLLSNQNNSNFIFLLGYFNYYGILITNINYEKAFNLFIKSEQNHILSQYYIGICYEFGNGTTKNEKLAFEYYKKITKKIYALGEFKVGYFYDKGIGVEKDKEQAIHWYEKAANVGHLIAMYYLGLYYKNKKGTEEDDAKAFELFKNSAEGENINGIIMLGYCYSNGIGTNIDKNKVFELYQKAANLGNNIAQHNLGHIYIDGEVVEKDYNEAFKLFKESAEKGSSDGITMLGYCYNNGIGVKIDKKKAFELYHKAANLENNAIAQHNLALMYQDGDGVEKDNNKAFELFKKSAEKEYLNGITMLGYCYDNGIGTKIDKKKAFELYQKATKLGNITAQHNLALMYKDGEGVEKDHNKAFELFKAAADKGYSDGITMLGYCFNNGIGTKIDKQRALNLYQKAANLGNDTAKYNLKCL</sequence>
<dbReference type="InterPro" id="IPR008266">
    <property type="entry name" value="Tyr_kinase_AS"/>
</dbReference>
<dbReference type="PANTHER" id="PTHR11102">
    <property type="entry name" value="SEL-1-LIKE PROTEIN"/>
    <property type="match status" value="1"/>
</dbReference>
<dbReference type="SMART" id="SM00671">
    <property type="entry name" value="SEL1"/>
    <property type="match status" value="12"/>
</dbReference>
<dbReference type="InterPro" id="IPR050767">
    <property type="entry name" value="Sel1_AlgK"/>
</dbReference>
<reference evidence="3 4" key="1">
    <citation type="submission" date="2017-11" db="EMBL/GenBank/DDBJ databases">
        <title>The genome of Rhizophagus clarus HR1 reveals common genetic basis of auxotrophy among arbuscular mycorrhizal fungi.</title>
        <authorList>
            <person name="Kobayashi Y."/>
        </authorList>
    </citation>
    <scope>NUCLEOTIDE SEQUENCE [LARGE SCALE GENOMIC DNA]</scope>
    <source>
        <strain evidence="3 4">HR1</strain>
    </source>
</reference>
<dbReference type="InterPro" id="IPR000719">
    <property type="entry name" value="Prot_kinase_dom"/>
</dbReference>
<dbReference type="Pfam" id="PF07714">
    <property type="entry name" value="PK_Tyr_Ser-Thr"/>
    <property type="match status" value="1"/>
</dbReference>
<dbReference type="SUPFAM" id="SSF81901">
    <property type="entry name" value="HCP-like"/>
    <property type="match status" value="2"/>
</dbReference>
<dbReference type="PANTHER" id="PTHR11102:SF160">
    <property type="entry name" value="ERAD-ASSOCIATED E3 UBIQUITIN-PROTEIN LIGASE COMPONENT HRD3"/>
    <property type="match status" value="1"/>
</dbReference>
<evidence type="ECO:0000313" key="4">
    <source>
        <dbReference type="Proteomes" id="UP000247702"/>
    </source>
</evidence>
<gene>
    <name evidence="3" type="ORF">RclHR1_01480029</name>
</gene>
<dbReference type="InterPro" id="IPR011990">
    <property type="entry name" value="TPR-like_helical_dom_sf"/>
</dbReference>
<dbReference type="PROSITE" id="PS50011">
    <property type="entry name" value="PROTEIN_KINASE_DOM"/>
    <property type="match status" value="1"/>
</dbReference>
<dbReference type="GO" id="GO:0005524">
    <property type="term" value="F:ATP binding"/>
    <property type="evidence" value="ECO:0007669"/>
    <property type="project" value="InterPro"/>
</dbReference>
<dbReference type="Gene3D" id="1.25.40.10">
    <property type="entry name" value="Tetratricopeptide repeat domain"/>
    <property type="match status" value="4"/>
</dbReference>
<organism evidence="3 4">
    <name type="scientific">Rhizophagus clarus</name>
    <dbReference type="NCBI Taxonomy" id="94130"/>
    <lineage>
        <taxon>Eukaryota</taxon>
        <taxon>Fungi</taxon>
        <taxon>Fungi incertae sedis</taxon>
        <taxon>Mucoromycota</taxon>
        <taxon>Glomeromycotina</taxon>
        <taxon>Glomeromycetes</taxon>
        <taxon>Glomerales</taxon>
        <taxon>Glomeraceae</taxon>
        <taxon>Rhizophagus</taxon>
    </lineage>
</organism>